<feature type="domain" description="HTH tetR-type" evidence="3">
    <location>
        <begin position="6"/>
        <end position="67"/>
    </location>
</feature>
<proteinExistence type="predicted"/>
<dbReference type="PATRIC" id="fig|1195236.3.peg.3730"/>
<evidence type="ECO:0000256" key="1">
    <source>
        <dbReference type="ARBA" id="ARBA00023125"/>
    </source>
</evidence>
<dbReference type="PANTHER" id="PTHR43479:SF11">
    <property type="entry name" value="ACREF_ENVCD OPERON REPRESSOR-RELATED"/>
    <property type="match status" value="1"/>
</dbReference>
<sequence length="187" mass="21399">MSLKKDDTKKRILEVTMELLESTENPDDVTVRKIAEAAGIGTGLINYHFNSRDNLVKEAVTGKMESLAEIIEKLDGDSSDPKKYLEETLIAMSDTAMKNHKLNKLSVEYDLLKGDFRIYLYLIPVLKKIYNESKSETDLRLIAFQLIVTMQNIYLRQDAFHMLTGINIELKSERDSLIKSIVQNLIK</sequence>
<dbReference type="PROSITE" id="PS50977">
    <property type="entry name" value="HTH_TETR_2"/>
    <property type="match status" value="1"/>
</dbReference>
<dbReference type="GO" id="GO:0003677">
    <property type="term" value="F:DNA binding"/>
    <property type="evidence" value="ECO:0007669"/>
    <property type="project" value="UniProtKB-UniRule"/>
</dbReference>
<gene>
    <name evidence="4" type="ORF">CTER_3508</name>
</gene>
<dbReference type="EMBL" id="AORV01000048">
    <property type="protein sequence ID" value="EMS70732.1"/>
    <property type="molecule type" value="Genomic_DNA"/>
</dbReference>
<dbReference type="STRING" id="1195236.CTER_3508"/>
<dbReference type="InterPro" id="IPR001647">
    <property type="entry name" value="HTH_TetR"/>
</dbReference>
<dbReference type="Pfam" id="PF00440">
    <property type="entry name" value="TetR_N"/>
    <property type="match status" value="1"/>
</dbReference>
<keyword evidence="5" id="KW-1185">Reference proteome</keyword>
<protein>
    <submittedName>
        <fullName evidence="4">Transcriptional regulator</fullName>
    </submittedName>
</protein>
<feature type="DNA-binding region" description="H-T-H motif" evidence="2">
    <location>
        <begin position="30"/>
        <end position="49"/>
    </location>
</feature>
<evidence type="ECO:0000313" key="5">
    <source>
        <dbReference type="Proteomes" id="UP000014155"/>
    </source>
</evidence>
<evidence type="ECO:0000256" key="2">
    <source>
        <dbReference type="PROSITE-ProRule" id="PRU00335"/>
    </source>
</evidence>
<name>S0FH89_RUMCE</name>
<dbReference type="SUPFAM" id="SSF46689">
    <property type="entry name" value="Homeodomain-like"/>
    <property type="match status" value="1"/>
</dbReference>
<dbReference type="Proteomes" id="UP000014155">
    <property type="component" value="Unassembled WGS sequence"/>
</dbReference>
<reference evidence="4 5" key="1">
    <citation type="journal article" date="2013" name="Genome Announc.">
        <title>Draft Genome Sequence of the Cellulolytic, Mesophilic, Anaerobic Bacterium Clostridium termitidis Strain CT1112 (DSM 5398).</title>
        <authorList>
            <person name="Lal S."/>
            <person name="Ramachandran U."/>
            <person name="Zhang X."/>
            <person name="Munir R."/>
            <person name="Sparling R."/>
            <person name="Levin D.B."/>
        </authorList>
    </citation>
    <scope>NUCLEOTIDE SEQUENCE [LARGE SCALE GENOMIC DNA]</scope>
    <source>
        <strain evidence="4 5">CT1112</strain>
    </source>
</reference>
<dbReference type="eggNOG" id="COG1309">
    <property type="taxonomic scope" value="Bacteria"/>
</dbReference>
<keyword evidence="1 2" id="KW-0238">DNA-binding</keyword>
<dbReference type="InterPro" id="IPR009057">
    <property type="entry name" value="Homeodomain-like_sf"/>
</dbReference>
<dbReference type="Gene3D" id="1.10.357.10">
    <property type="entry name" value="Tetracycline Repressor, domain 2"/>
    <property type="match status" value="1"/>
</dbReference>
<dbReference type="AlphaFoldDB" id="S0FH89"/>
<evidence type="ECO:0000259" key="3">
    <source>
        <dbReference type="PROSITE" id="PS50977"/>
    </source>
</evidence>
<dbReference type="InterPro" id="IPR050624">
    <property type="entry name" value="HTH-type_Tx_Regulator"/>
</dbReference>
<dbReference type="PANTHER" id="PTHR43479">
    <property type="entry name" value="ACREF/ENVCD OPERON REPRESSOR-RELATED"/>
    <property type="match status" value="1"/>
</dbReference>
<evidence type="ECO:0000313" key="4">
    <source>
        <dbReference type="EMBL" id="EMS70732.1"/>
    </source>
</evidence>
<organism evidence="4 5">
    <name type="scientific">Ruminiclostridium cellobioparum subsp. termitidis CT1112</name>
    <dbReference type="NCBI Taxonomy" id="1195236"/>
    <lineage>
        <taxon>Bacteria</taxon>
        <taxon>Bacillati</taxon>
        <taxon>Bacillota</taxon>
        <taxon>Clostridia</taxon>
        <taxon>Eubacteriales</taxon>
        <taxon>Oscillospiraceae</taxon>
        <taxon>Ruminiclostridium</taxon>
    </lineage>
</organism>
<comment type="caution">
    <text evidence="4">The sequence shown here is derived from an EMBL/GenBank/DDBJ whole genome shotgun (WGS) entry which is preliminary data.</text>
</comment>
<dbReference type="RefSeq" id="WP_004627858.1">
    <property type="nucleotide sequence ID" value="NZ_AORV01000048.1"/>
</dbReference>
<accession>S0FH89</accession>